<evidence type="ECO:0000313" key="2">
    <source>
        <dbReference type="EMBL" id="KAL2336363.1"/>
    </source>
</evidence>
<proteinExistence type="predicted"/>
<dbReference type="Gene3D" id="3.40.50.1110">
    <property type="entry name" value="SGNH hydrolase"/>
    <property type="match status" value="1"/>
</dbReference>
<keyword evidence="1" id="KW-0732">Signal</keyword>
<evidence type="ECO:0000313" key="3">
    <source>
        <dbReference type="Proteomes" id="UP001603857"/>
    </source>
</evidence>
<name>A0ABD1MLH7_9FABA</name>
<evidence type="ECO:0008006" key="4">
    <source>
        <dbReference type="Google" id="ProtNLM"/>
    </source>
</evidence>
<dbReference type="InterPro" id="IPR036514">
    <property type="entry name" value="SGNH_hydro_sf"/>
</dbReference>
<organism evidence="2 3">
    <name type="scientific">Flemingia macrophylla</name>
    <dbReference type="NCBI Taxonomy" id="520843"/>
    <lineage>
        <taxon>Eukaryota</taxon>
        <taxon>Viridiplantae</taxon>
        <taxon>Streptophyta</taxon>
        <taxon>Embryophyta</taxon>
        <taxon>Tracheophyta</taxon>
        <taxon>Spermatophyta</taxon>
        <taxon>Magnoliopsida</taxon>
        <taxon>eudicotyledons</taxon>
        <taxon>Gunneridae</taxon>
        <taxon>Pentapetalae</taxon>
        <taxon>rosids</taxon>
        <taxon>fabids</taxon>
        <taxon>Fabales</taxon>
        <taxon>Fabaceae</taxon>
        <taxon>Papilionoideae</taxon>
        <taxon>50 kb inversion clade</taxon>
        <taxon>NPAAA clade</taxon>
        <taxon>indigoferoid/millettioid clade</taxon>
        <taxon>Phaseoleae</taxon>
        <taxon>Flemingia</taxon>
    </lineage>
</organism>
<gene>
    <name evidence="2" type="ORF">Fmac_010809</name>
</gene>
<protein>
    <recommendedName>
        <fullName evidence="4">GDSL esterase/lipase</fullName>
    </recommendedName>
</protein>
<reference evidence="2 3" key="1">
    <citation type="submission" date="2024-08" db="EMBL/GenBank/DDBJ databases">
        <title>Insights into the chromosomal genome structure of Flemingia macrophylla.</title>
        <authorList>
            <person name="Ding Y."/>
            <person name="Zhao Y."/>
            <person name="Bi W."/>
            <person name="Wu M."/>
            <person name="Zhao G."/>
            <person name="Gong Y."/>
            <person name="Li W."/>
            <person name="Zhang P."/>
        </authorList>
    </citation>
    <scope>NUCLEOTIDE SEQUENCE [LARGE SCALE GENOMIC DNA]</scope>
    <source>
        <strain evidence="2">DYQJB</strain>
        <tissue evidence="2">Leaf</tissue>
    </source>
</reference>
<sequence length="153" mass="17096">MSLNWELGNIEAKRVLENGVYLISIGGNDYNSFQSRNPNATNSDRRAFVDLVITKLIEFVKEGKIACCGVGPFRRSGCGEASKVEVCSKPSEYLWFDSAHQVERVNLQMATLLWNAPPTKVNYARRPTPMTSPFACKASLRVDHAQPQFNALE</sequence>
<dbReference type="InterPro" id="IPR044552">
    <property type="entry name" value="GLIP1-5/GLL25"/>
</dbReference>
<keyword evidence="3" id="KW-1185">Reference proteome</keyword>
<dbReference type="Proteomes" id="UP001603857">
    <property type="component" value="Unassembled WGS sequence"/>
</dbReference>
<dbReference type="AlphaFoldDB" id="A0ABD1MLH7"/>
<accession>A0ABD1MLH7</accession>
<comment type="caution">
    <text evidence="2">The sequence shown here is derived from an EMBL/GenBank/DDBJ whole genome shotgun (WGS) entry which is preliminary data.</text>
</comment>
<dbReference type="PANTHER" id="PTHR45966">
    <property type="entry name" value="GDSL-LIKE LIPASE/ACYLHYDROLASE"/>
    <property type="match status" value="1"/>
</dbReference>
<dbReference type="EMBL" id="JBGMDY010000004">
    <property type="protein sequence ID" value="KAL2336363.1"/>
    <property type="molecule type" value="Genomic_DNA"/>
</dbReference>
<evidence type="ECO:0000256" key="1">
    <source>
        <dbReference type="ARBA" id="ARBA00022729"/>
    </source>
</evidence>
<dbReference type="PANTHER" id="PTHR45966:SF12">
    <property type="entry name" value="GDSL ESTERASE_LIPASE 1-LIKE ISOFORM X2"/>
    <property type="match status" value="1"/>
</dbReference>